<dbReference type="Gene3D" id="3.40.50.720">
    <property type="entry name" value="NAD(P)-binding Rossmann-like Domain"/>
    <property type="match status" value="2"/>
</dbReference>
<name>A0ABQ3IK15_9RHOB</name>
<dbReference type="SMART" id="SM01002">
    <property type="entry name" value="AlaDh_PNT_C"/>
    <property type="match status" value="1"/>
</dbReference>
<dbReference type="InterPro" id="IPR007698">
    <property type="entry name" value="AlaDH/PNT_NAD(H)-bd"/>
</dbReference>
<evidence type="ECO:0000256" key="12">
    <source>
        <dbReference type="ARBA" id="ARBA00048202"/>
    </source>
</evidence>
<dbReference type="Pfam" id="PF12769">
    <property type="entry name" value="PNTB_4TM"/>
    <property type="match status" value="1"/>
</dbReference>
<evidence type="ECO:0000256" key="9">
    <source>
        <dbReference type="ARBA" id="ARBA00022989"/>
    </source>
</evidence>
<dbReference type="InterPro" id="IPR026255">
    <property type="entry name" value="NADP_transhyd_a"/>
</dbReference>
<dbReference type="CDD" id="cd05304">
    <property type="entry name" value="Rubrum_tdh"/>
    <property type="match status" value="1"/>
</dbReference>
<comment type="caution">
    <text evidence="17">The sequence shown here is derived from an EMBL/GenBank/DDBJ whole genome shotgun (WGS) entry which is preliminary data.</text>
</comment>
<comment type="subcellular location">
    <subcellularLocation>
        <location evidence="2">Cell inner membrane</location>
        <topology evidence="2">Multi-pass membrane protein</topology>
    </subcellularLocation>
</comment>
<keyword evidence="9 14" id="KW-1133">Transmembrane helix</keyword>
<dbReference type="NCBIfam" id="NF006942">
    <property type="entry name" value="PRK09424.1"/>
    <property type="match status" value="1"/>
</dbReference>
<reference evidence="18" key="1">
    <citation type="journal article" date="2019" name="Int. J. Syst. Evol. Microbiol.">
        <title>The Global Catalogue of Microorganisms (GCM) 10K type strain sequencing project: providing services to taxonomists for standard genome sequencing and annotation.</title>
        <authorList>
            <consortium name="The Broad Institute Genomics Platform"/>
            <consortium name="The Broad Institute Genome Sequencing Center for Infectious Disease"/>
            <person name="Wu L."/>
            <person name="Ma J."/>
        </authorList>
    </citation>
    <scope>NUCLEOTIDE SEQUENCE [LARGE SCALE GENOMIC DNA]</scope>
    <source>
        <strain evidence="18">KCTC 42443</strain>
    </source>
</reference>
<keyword evidence="10 13" id="KW-0520">NAD</keyword>
<sequence>MKIGVPKEVFEGENRVAMTPDSAKMLQKLGYDCVIETKAGAAAGFSDAAYKEAGVEVVKTAAALWKAADIIAKVRPPTDAELKRLSADKTLISFFNPGGNEAGMEKAKASGATVIAMEMVPRISRAQKMDALSSMANIAGYRAVIEAGNNFGRFFTGQVTAAGKVPPAKVLVVGAGVAGLAAIGTSTSLGAITYAFDVRPEVAEQVESMGAEFVYLDFEEDQQDGAATGGYASVSSPEFREAQLAKFRELAPEMDIVITTALIPNREAPELWTEDMVKAMKPGSVIVDLAAEKGGNCKLTVPDEKIVTDNGVTIIGYTDFPSRMAAQASSLYANNIRHMMSDLTPDKDGKINHDMEDDVIRGATVTHQGEITFPPPPPKVQAIAAKPKAAMKELTPEEKKAQELAAFKAQTKQQFTLLGVGGALMLLAGLYAPASFMQHFIVFVLAVFVGFQVIWNVSHSLHTPLMAITNAISSIIILGALMQIGTGSFLVILLAALSIFMAGINIFGGFLVTRRMLAMFQKS</sequence>
<feature type="transmembrane region" description="Helical" evidence="14">
    <location>
        <begin position="465"/>
        <end position="484"/>
    </location>
</feature>
<evidence type="ECO:0000256" key="11">
    <source>
        <dbReference type="ARBA" id="ARBA00023136"/>
    </source>
</evidence>
<evidence type="ECO:0000256" key="7">
    <source>
        <dbReference type="ARBA" id="ARBA00022857"/>
    </source>
</evidence>
<comment type="catalytic activity">
    <reaction evidence="12 13">
        <text>NAD(+) + NADPH + H(+)(in) = NADH + NADP(+) + H(+)(out)</text>
        <dbReference type="Rhea" id="RHEA:47992"/>
        <dbReference type="ChEBI" id="CHEBI:15378"/>
        <dbReference type="ChEBI" id="CHEBI:57540"/>
        <dbReference type="ChEBI" id="CHEBI:57783"/>
        <dbReference type="ChEBI" id="CHEBI:57945"/>
        <dbReference type="ChEBI" id="CHEBI:58349"/>
        <dbReference type="EC" id="7.1.1.1"/>
    </reaction>
</comment>
<feature type="transmembrane region" description="Helical" evidence="14">
    <location>
        <begin position="440"/>
        <end position="458"/>
    </location>
</feature>
<dbReference type="Pfam" id="PF05222">
    <property type="entry name" value="AlaDh_PNT_N"/>
    <property type="match status" value="1"/>
</dbReference>
<feature type="transmembrane region" description="Helical" evidence="14">
    <location>
        <begin position="415"/>
        <end position="434"/>
    </location>
</feature>
<dbReference type="RefSeq" id="WP_191284611.1">
    <property type="nucleotide sequence ID" value="NZ_BNCH01000001.1"/>
</dbReference>
<dbReference type="Pfam" id="PF01262">
    <property type="entry name" value="AlaDh_PNT_C"/>
    <property type="match status" value="1"/>
</dbReference>
<evidence type="ECO:0000259" key="16">
    <source>
        <dbReference type="SMART" id="SM01003"/>
    </source>
</evidence>
<dbReference type="SUPFAM" id="SSF52283">
    <property type="entry name" value="Formate/glycerate dehydrogenase catalytic domain-like"/>
    <property type="match status" value="1"/>
</dbReference>
<dbReference type="InterPro" id="IPR024605">
    <property type="entry name" value="NADP_transhyd_a_C"/>
</dbReference>
<evidence type="ECO:0000256" key="4">
    <source>
        <dbReference type="ARBA" id="ARBA00022519"/>
    </source>
</evidence>
<dbReference type="InterPro" id="IPR036291">
    <property type="entry name" value="NAD(P)-bd_dom_sf"/>
</dbReference>
<evidence type="ECO:0000256" key="8">
    <source>
        <dbReference type="ARBA" id="ARBA00022967"/>
    </source>
</evidence>
<evidence type="ECO:0000259" key="15">
    <source>
        <dbReference type="SMART" id="SM01002"/>
    </source>
</evidence>
<gene>
    <name evidence="17" type="primary">pntA</name>
    <name evidence="17" type="ORF">GCM10016455_01940</name>
</gene>
<keyword evidence="4" id="KW-0997">Cell inner membrane</keyword>
<dbReference type="NCBIfam" id="TIGR00561">
    <property type="entry name" value="pntA"/>
    <property type="match status" value="1"/>
</dbReference>
<dbReference type="PANTHER" id="PTHR10160:SF19">
    <property type="entry name" value="PROTON-TRANSLOCATING NAD(P)(+) TRANSHYDROGENASE"/>
    <property type="match status" value="1"/>
</dbReference>
<comment type="function">
    <text evidence="1 13">The transhydrogenation between NADH and NADP is coupled to respiration and ATP hydrolysis and functions as a proton pump across the membrane.</text>
</comment>
<keyword evidence="6 13" id="KW-0547">Nucleotide-binding</keyword>
<comment type="similarity">
    <text evidence="13">Belongs to the AlaDH/PNT family.</text>
</comment>
<organism evidence="17 18">
    <name type="scientific">Aliiroseovarius zhejiangensis</name>
    <dbReference type="NCBI Taxonomy" id="1632025"/>
    <lineage>
        <taxon>Bacteria</taxon>
        <taxon>Pseudomonadati</taxon>
        <taxon>Pseudomonadota</taxon>
        <taxon>Alphaproteobacteria</taxon>
        <taxon>Rhodobacterales</taxon>
        <taxon>Paracoccaceae</taxon>
        <taxon>Aliiroseovarius</taxon>
    </lineage>
</organism>
<evidence type="ECO:0000256" key="2">
    <source>
        <dbReference type="ARBA" id="ARBA00004429"/>
    </source>
</evidence>
<dbReference type="PANTHER" id="PTHR10160">
    <property type="entry name" value="NAD(P) TRANSHYDROGENASE"/>
    <property type="match status" value="1"/>
</dbReference>
<dbReference type="EMBL" id="BNCH01000001">
    <property type="protein sequence ID" value="GHE86114.1"/>
    <property type="molecule type" value="Genomic_DNA"/>
</dbReference>
<evidence type="ECO:0000313" key="17">
    <source>
        <dbReference type="EMBL" id="GHE86114.1"/>
    </source>
</evidence>
<keyword evidence="7 13" id="KW-0521">NADP</keyword>
<keyword evidence="8 13" id="KW-1278">Translocase</keyword>
<dbReference type="PROSITE" id="PS00836">
    <property type="entry name" value="ALADH_PNT_1"/>
    <property type="match status" value="1"/>
</dbReference>
<evidence type="ECO:0000256" key="10">
    <source>
        <dbReference type="ARBA" id="ARBA00023027"/>
    </source>
</evidence>
<dbReference type="SMART" id="SM01003">
    <property type="entry name" value="AlaDh_PNT_N"/>
    <property type="match status" value="1"/>
</dbReference>
<keyword evidence="5 14" id="KW-0812">Transmembrane</keyword>
<keyword evidence="11 14" id="KW-0472">Membrane</keyword>
<dbReference type="SUPFAM" id="SSF51735">
    <property type="entry name" value="NAD(P)-binding Rossmann-fold domains"/>
    <property type="match status" value="1"/>
</dbReference>
<feature type="transmembrane region" description="Helical" evidence="14">
    <location>
        <begin position="490"/>
        <end position="512"/>
    </location>
</feature>
<evidence type="ECO:0000256" key="5">
    <source>
        <dbReference type="ARBA" id="ARBA00022692"/>
    </source>
</evidence>
<accession>A0ABQ3IK15</accession>
<evidence type="ECO:0000313" key="18">
    <source>
        <dbReference type="Proteomes" id="UP000609802"/>
    </source>
</evidence>
<evidence type="ECO:0000256" key="6">
    <source>
        <dbReference type="ARBA" id="ARBA00022741"/>
    </source>
</evidence>
<keyword evidence="3" id="KW-1003">Cell membrane</keyword>
<dbReference type="EC" id="7.1.1.1" evidence="13"/>
<feature type="domain" description="Alanine dehydrogenase/pyridine nucleotide transhydrogenase N-terminal" evidence="16">
    <location>
        <begin position="4"/>
        <end position="139"/>
    </location>
</feature>
<evidence type="ECO:0000256" key="14">
    <source>
        <dbReference type="SAM" id="Phobius"/>
    </source>
</evidence>
<protein>
    <recommendedName>
        <fullName evidence="13">NAD(P) transhydrogenase subunit alpha</fullName>
        <ecNumber evidence="13">7.1.1.1</ecNumber>
    </recommendedName>
</protein>
<evidence type="ECO:0000256" key="13">
    <source>
        <dbReference type="PIRNR" id="PIRNR000203"/>
    </source>
</evidence>
<proteinExistence type="inferred from homology"/>
<dbReference type="Proteomes" id="UP000609802">
    <property type="component" value="Unassembled WGS sequence"/>
</dbReference>
<dbReference type="InterPro" id="IPR007886">
    <property type="entry name" value="AlaDH/PNT_N"/>
</dbReference>
<dbReference type="PIRSF" id="PIRSF000203">
    <property type="entry name" value="NADP_transhydrogenase_alpha"/>
    <property type="match status" value="1"/>
</dbReference>
<dbReference type="InterPro" id="IPR008142">
    <property type="entry name" value="AlaDH/PNT_CS1"/>
</dbReference>
<evidence type="ECO:0000256" key="1">
    <source>
        <dbReference type="ARBA" id="ARBA00003943"/>
    </source>
</evidence>
<evidence type="ECO:0000256" key="3">
    <source>
        <dbReference type="ARBA" id="ARBA00022475"/>
    </source>
</evidence>
<keyword evidence="18" id="KW-1185">Reference proteome</keyword>
<feature type="domain" description="Alanine dehydrogenase/pyridine nucleotide transhydrogenase NAD(H)-binding" evidence="15">
    <location>
        <begin position="148"/>
        <end position="316"/>
    </location>
</feature>